<dbReference type="RefSeq" id="WP_106256843.1">
    <property type="nucleotide sequence ID" value="NZ_CAWNSW010000068.1"/>
</dbReference>
<protein>
    <submittedName>
        <fullName evidence="2">Uncharacterized protein</fullName>
    </submittedName>
</protein>
<dbReference type="AlphaFoldDB" id="A0A2T1E6K9"/>
<feature type="region of interest" description="Disordered" evidence="1">
    <location>
        <begin position="1"/>
        <end position="76"/>
    </location>
</feature>
<reference evidence="2 3" key="2">
    <citation type="submission" date="2018-03" db="EMBL/GenBank/DDBJ databases">
        <title>The ancient ancestry and fast evolution of plastids.</title>
        <authorList>
            <person name="Moore K.R."/>
            <person name="Magnabosco C."/>
            <person name="Momper L."/>
            <person name="Gold D.A."/>
            <person name="Bosak T."/>
            <person name="Fournier G.P."/>
        </authorList>
    </citation>
    <scope>NUCLEOTIDE SEQUENCE [LARGE SCALE GENOMIC DNA]</scope>
    <source>
        <strain evidence="2 3">ULC18</strain>
    </source>
</reference>
<dbReference type="EMBL" id="PVWK01000080">
    <property type="protein sequence ID" value="PSB28376.1"/>
    <property type="molecule type" value="Genomic_DNA"/>
</dbReference>
<evidence type="ECO:0000313" key="2">
    <source>
        <dbReference type="EMBL" id="PSB28376.1"/>
    </source>
</evidence>
<dbReference type="OrthoDB" id="525043at2"/>
<gene>
    <name evidence="2" type="ORF">C7B82_13650</name>
</gene>
<evidence type="ECO:0000313" key="3">
    <source>
        <dbReference type="Proteomes" id="UP000239576"/>
    </source>
</evidence>
<sequence>MELLDQNQQKTNELSVDSSNLSPNASGLKTSGSQAKGSSLLDSNFNEALNQNLSGSDTAPAKAEASKAVTAKGSSDMAIEQKDGEKMGTCQFAGTAACNCNKTKSSGSTGPDDHDHTGAGASRENHVALSQVDVVRGLDLAKLKKEVSFKDDIGTRGDFLIPGAGRNTVIGTGDKDLIDGRGGGFNTITTGGGKDSILLDSKTTNLILDFDPTKDRLLFTQGMDLNNIVIAQGKNPGKGGVDTPLDSVNNTLIIDKSDGHILASLSFTKATALQGIEQSERKGFSLVDDKVFDTLNEVKFGKVQEGNGQLTGTRGRDKLVGGKGDDFLYVGDDGFKLKTAKGGGGTEFPFKTDSPGTSELTPTLKNGVLSFTGSYKDFDGAPLFSQGEKELDPNAKILSGANPKALMDGFLKVPVDKEGNAISGTHLHFSTAGDNRGNFADATVVRYFENTPTDAKSGKLSGTFELSPQEQAAFLAGNLYVNIHSNIDVDGDGRAGFATGENRLNFNQNVVRLV</sequence>
<reference evidence="3" key="1">
    <citation type="submission" date="2018-02" db="EMBL/GenBank/DDBJ databases">
        <authorList>
            <person name="Moore K."/>
            <person name="Momper L."/>
        </authorList>
    </citation>
    <scope>NUCLEOTIDE SEQUENCE [LARGE SCALE GENOMIC DNA]</scope>
    <source>
        <strain evidence="3">ULC18</strain>
    </source>
</reference>
<dbReference type="InterPro" id="IPR011049">
    <property type="entry name" value="Serralysin-like_metalloprot_C"/>
</dbReference>
<feature type="compositionally biased region" description="Polar residues" evidence="1">
    <location>
        <begin position="1"/>
        <end position="57"/>
    </location>
</feature>
<keyword evidence="3" id="KW-1185">Reference proteome</keyword>
<comment type="caution">
    <text evidence="2">The sequence shown here is derived from an EMBL/GenBank/DDBJ whole genome shotgun (WGS) entry which is preliminary data.</text>
</comment>
<organism evidence="2 3">
    <name type="scientific">Stenomitos frigidus ULC18</name>
    <dbReference type="NCBI Taxonomy" id="2107698"/>
    <lineage>
        <taxon>Bacteria</taxon>
        <taxon>Bacillati</taxon>
        <taxon>Cyanobacteriota</taxon>
        <taxon>Cyanophyceae</taxon>
        <taxon>Leptolyngbyales</taxon>
        <taxon>Leptolyngbyaceae</taxon>
        <taxon>Stenomitos</taxon>
    </lineage>
</organism>
<name>A0A2T1E6K9_9CYAN</name>
<dbReference type="SUPFAM" id="SSF51120">
    <property type="entry name" value="beta-Roll"/>
    <property type="match status" value="1"/>
</dbReference>
<dbReference type="Proteomes" id="UP000239576">
    <property type="component" value="Unassembled WGS sequence"/>
</dbReference>
<accession>A0A2T1E6K9</accession>
<proteinExistence type="predicted"/>
<evidence type="ECO:0000256" key="1">
    <source>
        <dbReference type="SAM" id="MobiDB-lite"/>
    </source>
</evidence>
<feature type="region of interest" description="Disordered" evidence="1">
    <location>
        <begin position="104"/>
        <end position="124"/>
    </location>
</feature>